<dbReference type="SUPFAM" id="SSF54593">
    <property type="entry name" value="Glyoxalase/Bleomycin resistance protein/Dihydroxybiphenyl dioxygenase"/>
    <property type="match status" value="1"/>
</dbReference>
<dbReference type="PROSITE" id="PS51819">
    <property type="entry name" value="VOC"/>
    <property type="match status" value="1"/>
</dbReference>
<organism evidence="3 4">
    <name type="scientific">Hyalangium rubrum</name>
    <dbReference type="NCBI Taxonomy" id="3103134"/>
    <lineage>
        <taxon>Bacteria</taxon>
        <taxon>Pseudomonadati</taxon>
        <taxon>Myxococcota</taxon>
        <taxon>Myxococcia</taxon>
        <taxon>Myxococcales</taxon>
        <taxon>Cystobacterineae</taxon>
        <taxon>Archangiaceae</taxon>
        <taxon>Hyalangium</taxon>
    </lineage>
</organism>
<dbReference type="InterPro" id="IPR029068">
    <property type="entry name" value="Glyas_Bleomycin-R_OHBP_Dase"/>
</dbReference>
<evidence type="ECO:0000313" key="3">
    <source>
        <dbReference type="EMBL" id="MDY7228401.1"/>
    </source>
</evidence>
<comment type="caution">
    <text evidence="3">The sequence shown here is derived from an EMBL/GenBank/DDBJ whole genome shotgun (WGS) entry which is preliminary data.</text>
</comment>
<evidence type="ECO:0000259" key="2">
    <source>
        <dbReference type="PROSITE" id="PS51819"/>
    </source>
</evidence>
<evidence type="ECO:0000313" key="4">
    <source>
        <dbReference type="Proteomes" id="UP001291309"/>
    </source>
</evidence>
<keyword evidence="4" id="KW-1185">Reference proteome</keyword>
<name>A0ABU5H514_9BACT</name>
<accession>A0ABU5H514</accession>
<gene>
    <name evidence="3" type="ORF">SYV04_18410</name>
</gene>
<dbReference type="Pfam" id="PF00903">
    <property type="entry name" value="Glyoxalase"/>
    <property type="match status" value="1"/>
</dbReference>
<protein>
    <submittedName>
        <fullName evidence="3">VOC family protein</fullName>
    </submittedName>
</protein>
<dbReference type="InterPro" id="IPR037523">
    <property type="entry name" value="VOC_core"/>
</dbReference>
<sequence length="141" mass="15909">MAESKQAPVRAQPLIAVRDVKASSTWYKALLGVESSGDPDHPHRLFYDRLMSGDSLILQLHSWEDEDHPNLMGRDKAPVGHGVLLWFEVDDFDAAVERARKLRATVVEEPHVNPAPQHREMWLRDPDGYYVVLASRDGEAG</sequence>
<dbReference type="RefSeq" id="WP_321547130.1">
    <property type="nucleotide sequence ID" value="NZ_JAXIVS010000006.1"/>
</dbReference>
<dbReference type="PANTHER" id="PTHR43048">
    <property type="entry name" value="METHYLMALONYL-COA EPIMERASE"/>
    <property type="match status" value="1"/>
</dbReference>
<feature type="domain" description="VOC" evidence="2">
    <location>
        <begin position="9"/>
        <end position="136"/>
    </location>
</feature>
<dbReference type="Gene3D" id="3.10.180.10">
    <property type="entry name" value="2,3-Dihydroxybiphenyl 1,2-Dioxygenase, domain 1"/>
    <property type="match status" value="1"/>
</dbReference>
<dbReference type="EMBL" id="JAXIVS010000006">
    <property type="protein sequence ID" value="MDY7228401.1"/>
    <property type="molecule type" value="Genomic_DNA"/>
</dbReference>
<evidence type="ECO:0000256" key="1">
    <source>
        <dbReference type="ARBA" id="ARBA00022723"/>
    </source>
</evidence>
<dbReference type="PANTHER" id="PTHR43048:SF4">
    <property type="entry name" value="RING-CLEAVING DIOXYGENASE-RELATED"/>
    <property type="match status" value="1"/>
</dbReference>
<dbReference type="InterPro" id="IPR004360">
    <property type="entry name" value="Glyas_Fos-R_dOase_dom"/>
</dbReference>
<reference evidence="3 4" key="1">
    <citation type="submission" date="2023-12" db="EMBL/GenBank/DDBJ databases">
        <title>the genome sequence of Hyalangium sp. s54d21.</title>
        <authorList>
            <person name="Zhang X."/>
        </authorList>
    </citation>
    <scope>NUCLEOTIDE SEQUENCE [LARGE SCALE GENOMIC DNA]</scope>
    <source>
        <strain evidence="4">s54d21</strain>
    </source>
</reference>
<dbReference type="InterPro" id="IPR051785">
    <property type="entry name" value="MMCE/EMCE_epimerase"/>
</dbReference>
<proteinExistence type="predicted"/>
<keyword evidence="1" id="KW-0479">Metal-binding</keyword>
<dbReference type="Proteomes" id="UP001291309">
    <property type="component" value="Unassembled WGS sequence"/>
</dbReference>